<organism evidence="15 16">
    <name type="scientific">Piedraia hortae CBS 480.64</name>
    <dbReference type="NCBI Taxonomy" id="1314780"/>
    <lineage>
        <taxon>Eukaryota</taxon>
        <taxon>Fungi</taxon>
        <taxon>Dikarya</taxon>
        <taxon>Ascomycota</taxon>
        <taxon>Pezizomycotina</taxon>
        <taxon>Dothideomycetes</taxon>
        <taxon>Dothideomycetidae</taxon>
        <taxon>Capnodiales</taxon>
        <taxon>Piedraiaceae</taxon>
        <taxon>Piedraia</taxon>
    </lineage>
</organism>
<evidence type="ECO:0000256" key="8">
    <source>
        <dbReference type="ARBA" id="ARBA00022605"/>
    </source>
</evidence>
<evidence type="ECO:0000256" key="4">
    <source>
        <dbReference type="ARBA" id="ARBA00012404"/>
    </source>
</evidence>
<dbReference type="AlphaFoldDB" id="A0A6A7C0G1"/>
<keyword evidence="9 13" id="KW-0057">Aromatic amino acid biosynthesis</keyword>
<dbReference type="PIRSF" id="PIRSF017318">
    <property type="entry name" value="Chor_mut_AroQ_eu"/>
    <property type="match status" value="1"/>
</dbReference>
<comment type="subunit">
    <text evidence="3">Homodimer.</text>
</comment>
<dbReference type="SUPFAM" id="SSF48600">
    <property type="entry name" value="Chorismate mutase II"/>
    <property type="match status" value="1"/>
</dbReference>
<dbReference type="PANTHER" id="PTHR21145:SF12">
    <property type="entry name" value="CHORISMATE MUTASE"/>
    <property type="match status" value="1"/>
</dbReference>
<evidence type="ECO:0000256" key="13">
    <source>
        <dbReference type="PIRNR" id="PIRNR017318"/>
    </source>
</evidence>
<dbReference type="Pfam" id="PF01817">
    <property type="entry name" value="CM_2"/>
    <property type="match status" value="1"/>
</dbReference>
<dbReference type="InterPro" id="IPR008238">
    <property type="entry name" value="Chorismate_mutase_AroQ_euk"/>
</dbReference>
<evidence type="ECO:0000259" key="14">
    <source>
        <dbReference type="Pfam" id="PF01817"/>
    </source>
</evidence>
<evidence type="ECO:0000256" key="1">
    <source>
        <dbReference type="ARBA" id="ARBA00004496"/>
    </source>
</evidence>
<proteinExistence type="predicted"/>
<keyword evidence="10" id="KW-0584">Phenylalanine biosynthesis</keyword>
<dbReference type="FunFam" id="1.10.590.10:FF:000002">
    <property type="entry name" value="Chorismate mutase"/>
    <property type="match status" value="1"/>
</dbReference>
<name>A0A6A7C0G1_9PEZI</name>
<keyword evidence="16" id="KW-1185">Reference proteome</keyword>
<keyword evidence="6" id="KW-0963">Cytoplasm</keyword>
<evidence type="ECO:0000256" key="11">
    <source>
        <dbReference type="ARBA" id="ARBA00023235"/>
    </source>
</evidence>
<comment type="pathway">
    <text evidence="2">Metabolic intermediate biosynthesis; prephenate biosynthesis; prephenate from chorismate: step 1/1.</text>
</comment>
<dbReference type="InterPro" id="IPR002701">
    <property type="entry name" value="CM_II_prokaryot"/>
</dbReference>
<dbReference type="GO" id="GO:0046417">
    <property type="term" value="P:chorismate metabolic process"/>
    <property type="evidence" value="ECO:0007669"/>
    <property type="project" value="InterPro"/>
</dbReference>
<evidence type="ECO:0000256" key="3">
    <source>
        <dbReference type="ARBA" id="ARBA00011738"/>
    </source>
</evidence>
<keyword evidence="11 13" id="KW-0413">Isomerase</keyword>
<dbReference type="OrthoDB" id="191918at2759"/>
<evidence type="ECO:0000313" key="16">
    <source>
        <dbReference type="Proteomes" id="UP000799421"/>
    </source>
</evidence>
<evidence type="ECO:0000256" key="9">
    <source>
        <dbReference type="ARBA" id="ARBA00023141"/>
    </source>
</evidence>
<evidence type="ECO:0000256" key="10">
    <source>
        <dbReference type="ARBA" id="ARBA00023222"/>
    </source>
</evidence>
<evidence type="ECO:0000256" key="6">
    <source>
        <dbReference type="ARBA" id="ARBA00022490"/>
    </source>
</evidence>
<dbReference type="PROSITE" id="PS51169">
    <property type="entry name" value="CHORISMATE_MUT_3"/>
    <property type="match status" value="1"/>
</dbReference>
<accession>A0A6A7C0G1</accession>
<evidence type="ECO:0000256" key="2">
    <source>
        <dbReference type="ARBA" id="ARBA00004817"/>
    </source>
</evidence>
<dbReference type="EMBL" id="MU005976">
    <property type="protein sequence ID" value="KAF2861056.1"/>
    <property type="molecule type" value="Genomic_DNA"/>
</dbReference>
<dbReference type="PANTHER" id="PTHR21145">
    <property type="entry name" value="CHORISMATE MUTASE"/>
    <property type="match status" value="1"/>
</dbReference>
<evidence type="ECO:0000256" key="12">
    <source>
        <dbReference type="ARBA" id="ARBA00023979"/>
    </source>
</evidence>
<dbReference type="GO" id="GO:0006571">
    <property type="term" value="P:tyrosine biosynthetic process"/>
    <property type="evidence" value="ECO:0007669"/>
    <property type="project" value="UniProtKB-KW"/>
</dbReference>
<comment type="subcellular location">
    <subcellularLocation>
        <location evidence="1">Cytoplasm</location>
    </subcellularLocation>
</comment>
<sequence length="265" mass="30747">MDLAIDLSNPTKSLSLPHIRYQLIRLEDTVLFFLIERAQFLLNPTIYTPGATPLPNSTLSFSDWVLREQEKLQSKIRRFQSPDEHPFFEDAMEPLILPPLQYPKILWDNDVNLNKELKERYVNTILPSICKRSPQERREAQENYGSAATADVQCLQALSRRIHFGKFVAESKFRAEMGRFVELIRARDREGLNEAITDRGVEEKVLERFKMKADLYGKDPTLDAAGPRKIDVDAVVAVYRDHVISLTKEVEVEYLLQRLRGTEWE</sequence>
<keyword evidence="7" id="KW-0827">Tyrosine biosynthesis</keyword>
<dbReference type="InterPro" id="IPR037039">
    <property type="entry name" value="CM_AroQ_sf_eucaryotic"/>
</dbReference>
<keyword evidence="8 13" id="KW-0028">Amino-acid biosynthesis</keyword>
<dbReference type="UniPathway" id="UPA00120">
    <property type="reaction ID" value="UER00203"/>
</dbReference>
<evidence type="ECO:0000256" key="7">
    <source>
        <dbReference type="ARBA" id="ARBA00022498"/>
    </source>
</evidence>
<gene>
    <name evidence="15" type="ORF">K470DRAFT_215883</name>
</gene>
<dbReference type="GO" id="GO:0005737">
    <property type="term" value="C:cytoplasm"/>
    <property type="evidence" value="ECO:0007669"/>
    <property type="project" value="UniProtKB-SubCell"/>
</dbReference>
<reference evidence="15" key="1">
    <citation type="journal article" date="2020" name="Stud. Mycol.">
        <title>101 Dothideomycetes genomes: a test case for predicting lifestyles and emergence of pathogens.</title>
        <authorList>
            <person name="Haridas S."/>
            <person name="Albert R."/>
            <person name="Binder M."/>
            <person name="Bloem J."/>
            <person name="Labutti K."/>
            <person name="Salamov A."/>
            <person name="Andreopoulos B."/>
            <person name="Baker S."/>
            <person name="Barry K."/>
            <person name="Bills G."/>
            <person name="Bluhm B."/>
            <person name="Cannon C."/>
            <person name="Castanera R."/>
            <person name="Culley D."/>
            <person name="Daum C."/>
            <person name="Ezra D."/>
            <person name="Gonzalez J."/>
            <person name="Henrissat B."/>
            <person name="Kuo A."/>
            <person name="Liang C."/>
            <person name="Lipzen A."/>
            <person name="Lutzoni F."/>
            <person name="Magnuson J."/>
            <person name="Mondo S."/>
            <person name="Nolan M."/>
            <person name="Ohm R."/>
            <person name="Pangilinan J."/>
            <person name="Park H.-J."/>
            <person name="Ramirez L."/>
            <person name="Alfaro M."/>
            <person name="Sun H."/>
            <person name="Tritt A."/>
            <person name="Yoshinaga Y."/>
            <person name="Zwiers L.-H."/>
            <person name="Turgeon B."/>
            <person name="Goodwin S."/>
            <person name="Spatafora J."/>
            <person name="Crous P."/>
            <person name="Grigoriev I."/>
        </authorList>
    </citation>
    <scope>NUCLEOTIDE SEQUENCE</scope>
    <source>
        <strain evidence="15">CBS 480.64</strain>
    </source>
</reference>
<evidence type="ECO:0000313" key="15">
    <source>
        <dbReference type="EMBL" id="KAF2861056.1"/>
    </source>
</evidence>
<dbReference type="InterPro" id="IPR036263">
    <property type="entry name" value="Chorismate_II_sf"/>
</dbReference>
<protein>
    <recommendedName>
        <fullName evidence="5 13">Chorismate mutase</fullName>
        <ecNumber evidence="4 13">5.4.99.5</ecNumber>
    </recommendedName>
</protein>
<dbReference type="Gene3D" id="1.10.590.10">
    <property type="entry name" value="Chorismate mutase, AroQ class superfamily, eukaryotic"/>
    <property type="match status" value="1"/>
</dbReference>
<comment type="catalytic activity">
    <reaction evidence="12">
        <text>chorismate = prephenate</text>
        <dbReference type="Rhea" id="RHEA:13897"/>
        <dbReference type="ChEBI" id="CHEBI:29748"/>
        <dbReference type="ChEBI" id="CHEBI:29934"/>
        <dbReference type="EC" id="5.4.99.5"/>
    </reaction>
    <physiologicalReaction direction="left-to-right" evidence="12">
        <dbReference type="Rhea" id="RHEA:13898"/>
    </physiologicalReaction>
</comment>
<dbReference type="GO" id="GO:0009094">
    <property type="term" value="P:L-phenylalanine biosynthetic process"/>
    <property type="evidence" value="ECO:0007669"/>
    <property type="project" value="UniProtKB-KW"/>
</dbReference>
<feature type="domain" description="Chorismate mutase" evidence="14">
    <location>
        <begin position="145"/>
        <end position="251"/>
    </location>
</feature>
<dbReference type="NCBIfam" id="TIGR01802">
    <property type="entry name" value="CM_pl-yst"/>
    <property type="match status" value="1"/>
</dbReference>
<evidence type="ECO:0000256" key="5">
    <source>
        <dbReference type="ARBA" id="ARBA00020296"/>
    </source>
</evidence>
<dbReference type="GO" id="GO:0004106">
    <property type="term" value="F:chorismate mutase activity"/>
    <property type="evidence" value="ECO:0007669"/>
    <property type="project" value="UniProtKB-UniRule"/>
</dbReference>
<dbReference type="EC" id="5.4.99.5" evidence="4 13"/>
<dbReference type="Proteomes" id="UP000799421">
    <property type="component" value="Unassembled WGS sequence"/>
</dbReference>